<feature type="chain" id="PRO_5005845396" description="Predicted DNA-binding protein ribbon-helix-helix domain-containing protein" evidence="1">
    <location>
        <begin position="35"/>
        <end position="292"/>
    </location>
</feature>
<accession>A0A0N0C4J9</accession>
<evidence type="ECO:0000313" key="4">
    <source>
        <dbReference type="Proteomes" id="UP000037688"/>
    </source>
</evidence>
<feature type="domain" description="Predicted DNA-binding protein ribbon-helix-helix" evidence="2">
    <location>
        <begin position="249"/>
        <end position="276"/>
    </location>
</feature>
<keyword evidence="4" id="KW-1185">Reference proteome</keyword>
<dbReference type="OrthoDB" id="2603910at2"/>
<dbReference type="Proteomes" id="UP000037688">
    <property type="component" value="Unassembled WGS sequence"/>
</dbReference>
<sequence>MSKNKNARKWLIWPLCAGLVISLISPGTTGFAEAVVEHFNEVLLGKPEAQHIIEVPDQAPDIKVEHNNHLERFQEFVSQEEIVHEDKVVQPLTNTATARLMAVDVDRKDVFNLSQEQIEDYLAKGYSIEDLYQLDELANRLLIAPQVIESRKESSKLTWTDLEKLLVQEQEAEQLNALSQDYPKEYAQLQKEKFSDREVLILLISYDEGKGNLSELLKVYRSQGEPGLANYKGTVQKSLQSKTSKGSESSIDPEVLERIHVLSKDTGVPLSDLLEQYHTAKELSQQVFVEKE</sequence>
<dbReference type="RefSeq" id="WP_053781517.1">
    <property type="nucleotide sequence ID" value="NZ_LITU01000059.1"/>
</dbReference>
<dbReference type="PATRIC" id="fig|1705561.3.peg.2908"/>
<gene>
    <name evidence="3" type="ORF">AMS66_14865</name>
</gene>
<proteinExistence type="predicted"/>
<dbReference type="AlphaFoldDB" id="A0A0N0C4J9"/>
<reference evidence="3 4" key="1">
    <citation type="submission" date="2015-08" db="EMBL/GenBank/DDBJ databases">
        <title>Draft genome sequence of cellulolytic and xylanolytic Paenibacillus sp. A59, isolated from a decaying forest soil from Patagonia, Argentina.</title>
        <authorList>
            <person name="Ghio S."/>
            <person name="Caceres A.M."/>
            <person name="Talia P."/>
            <person name="Grasso D."/>
            <person name="Campos E."/>
        </authorList>
    </citation>
    <scope>NUCLEOTIDE SEQUENCE [LARGE SCALE GENOMIC DNA]</scope>
    <source>
        <strain evidence="3 4">A59</strain>
    </source>
</reference>
<keyword evidence="1" id="KW-0732">Signal</keyword>
<protein>
    <recommendedName>
        <fullName evidence="2">Predicted DNA-binding protein ribbon-helix-helix domain-containing protein</fullName>
    </recommendedName>
</protein>
<organism evidence="3 4">
    <name type="scientific">Paenibacillus xylanivorans</name>
    <dbReference type="NCBI Taxonomy" id="1705561"/>
    <lineage>
        <taxon>Bacteria</taxon>
        <taxon>Bacillati</taxon>
        <taxon>Bacillota</taxon>
        <taxon>Bacilli</taxon>
        <taxon>Bacillales</taxon>
        <taxon>Paenibacillaceae</taxon>
        <taxon>Paenibacillus</taxon>
    </lineage>
</organism>
<evidence type="ECO:0000313" key="3">
    <source>
        <dbReference type="EMBL" id="KOY15905.1"/>
    </source>
</evidence>
<evidence type="ECO:0000256" key="1">
    <source>
        <dbReference type="SAM" id="SignalP"/>
    </source>
</evidence>
<dbReference type="Pfam" id="PF12651">
    <property type="entry name" value="RHH_3"/>
    <property type="match status" value="1"/>
</dbReference>
<evidence type="ECO:0000259" key="2">
    <source>
        <dbReference type="Pfam" id="PF12651"/>
    </source>
</evidence>
<dbReference type="EMBL" id="LITU01000059">
    <property type="protein sequence ID" value="KOY15905.1"/>
    <property type="molecule type" value="Genomic_DNA"/>
</dbReference>
<feature type="signal peptide" evidence="1">
    <location>
        <begin position="1"/>
        <end position="34"/>
    </location>
</feature>
<name>A0A0N0C4J9_9BACL</name>
<dbReference type="InterPro" id="IPR038733">
    <property type="entry name" value="Predicted_DNA_bind_prot_RHH"/>
</dbReference>
<comment type="caution">
    <text evidence="3">The sequence shown here is derived from an EMBL/GenBank/DDBJ whole genome shotgun (WGS) entry which is preliminary data.</text>
</comment>